<dbReference type="FunFam" id="3.30.160.60:FF:000130">
    <property type="entry name" value="Spalt-like transcription factor 4"/>
    <property type="match status" value="1"/>
</dbReference>
<evidence type="ECO:0000256" key="10">
    <source>
        <dbReference type="ARBA" id="ARBA00023242"/>
    </source>
</evidence>
<keyword evidence="3" id="KW-0479">Metal-binding</keyword>
<evidence type="ECO:0000259" key="13">
    <source>
        <dbReference type="PROSITE" id="PS50157"/>
    </source>
</evidence>
<dbReference type="PROSITE" id="PS50157">
    <property type="entry name" value="ZINC_FINGER_C2H2_2"/>
    <property type="match status" value="7"/>
</dbReference>
<evidence type="ECO:0000256" key="4">
    <source>
        <dbReference type="ARBA" id="ARBA00022737"/>
    </source>
</evidence>
<dbReference type="GO" id="GO:0008270">
    <property type="term" value="F:zinc ion binding"/>
    <property type="evidence" value="ECO:0007669"/>
    <property type="project" value="UniProtKB-KW"/>
</dbReference>
<feature type="compositionally biased region" description="Basic and acidic residues" evidence="12">
    <location>
        <begin position="361"/>
        <end position="375"/>
    </location>
</feature>
<dbReference type="Gene3D" id="3.30.160.60">
    <property type="entry name" value="Classic Zinc Finger"/>
    <property type="match status" value="6"/>
</dbReference>
<dbReference type="FunFam" id="3.30.160.60:FF:001370">
    <property type="entry name" value="Zinc finger protein"/>
    <property type="match status" value="1"/>
</dbReference>
<feature type="region of interest" description="Disordered" evidence="12">
    <location>
        <begin position="273"/>
        <end position="394"/>
    </location>
</feature>
<dbReference type="GO" id="GO:0005634">
    <property type="term" value="C:nucleus"/>
    <property type="evidence" value="ECO:0007669"/>
    <property type="project" value="UniProtKB-SubCell"/>
</dbReference>
<dbReference type="KEGG" id="nfu:107385273"/>
<keyword evidence="8" id="KW-0238">DNA-binding</keyword>
<keyword evidence="7" id="KW-0805">Transcription regulation</keyword>
<evidence type="ECO:0000256" key="9">
    <source>
        <dbReference type="ARBA" id="ARBA00023163"/>
    </source>
</evidence>
<feature type="domain" description="C2H2-type" evidence="13">
    <location>
        <begin position="571"/>
        <end position="598"/>
    </location>
</feature>
<dbReference type="EMBL" id="JAAVVJ010000002">
    <property type="protein sequence ID" value="KAF7229180.1"/>
    <property type="molecule type" value="Genomic_DNA"/>
</dbReference>
<accession>A0A9D3C2L5</accession>
<dbReference type="Pfam" id="PF14973">
    <property type="entry name" value="TINF2_N"/>
    <property type="match status" value="1"/>
</dbReference>
<evidence type="ECO:0000313" key="14">
    <source>
        <dbReference type="EMBL" id="KAF7229180.1"/>
    </source>
</evidence>
<dbReference type="InterPro" id="IPR029400">
    <property type="entry name" value="TINF2_N"/>
</dbReference>
<comment type="similarity">
    <text evidence="2">Belongs to the krueppel C2H2-type zinc-finger protein family.</text>
</comment>
<dbReference type="FunFam" id="3.30.160.60:FF:000446">
    <property type="entry name" value="Zinc finger protein"/>
    <property type="match status" value="1"/>
</dbReference>
<dbReference type="GO" id="GO:0000981">
    <property type="term" value="F:DNA-binding transcription factor activity, RNA polymerase II-specific"/>
    <property type="evidence" value="ECO:0007669"/>
    <property type="project" value="TreeGrafter"/>
</dbReference>
<feature type="domain" description="C2H2-type" evidence="13">
    <location>
        <begin position="433"/>
        <end position="460"/>
    </location>
</feature>
<feature type="domain" description="C2H2-type" evidence="13">
    <location>
        <begin position="543"/>
        <end position="570"/>
    </location>
</feature>
<dbReference type="OrthoDB" id="3437960at2759"/>
<dbReference type="PANTHER" id="PTHR24394:SF48">
    <property type="entry name" value="ZINC FINGER PROTEIN 771"/>
    <property type="match status" value="1"/>
</dbReference>
<dbReference type="FunFam" id="3.30.160.60:FF:000912">
    <property type="entry name" value="Zinc finger protein 660"/>
    <property type="match status" value="1"/>
</dbReference>
<dbReference type="InterPro" id="IPR013087">
    <property type="entry name" value="Znf_C2H2_type"/>
</dbReference>
<dbReference type="PANTHER" id="PTHR24394">
    <property type="entry name" value="ZINC FINGER PROTEIN"/>
    <property type="match status" value="1"/>
</dbReference>
<sequence length="625" mass="71461">MSDIMARNSKDSLLPPASLQLLVPPVRLMSAFMWKVVLQDDGVKQYNHLLDLISLTTEIVPEVLGPSQKAQLILGLRAKLVLELCRGDGVANLKTIQDHLDKIHVCCVELSNSGQMDSSDILKTSYSNFANLVQSILNVPSEKEFFFKQVFPENYGSAFNQRIQQLVSLFLSRMEELLPIPNLQQTALWLSESFGSEEFAHYLTEPFPLKTLLLHHRALGTLSSACSSNEEDVILSTLAISNQTEHLIQVDANKYDSEVEILALEDLEEDLSYGTDNSDDWMQKNKSDSLSPLDQVSKSPSKRREQKTVQEHKCERHKTAPSRKNKSVKKIITKTLRKSPASNTKDKNRDVETKSRRRGKQKESVVKKNDQERKDSSKKKNQKKPTGEDKRFLSTRPVIKNFTEEDIKCATCEKVFEHPNQLRNHTKLHSFQFICIQCEKGYQSQSRLYHHQRLHNKSRKVTCKQCNKGFSCSKSLEQHECLQDGPTNICSICDKNFSKSGFLRHMQMHRGERNFLCTTCGKTFLSSGELVLHNRTHTGELPYTCVHCGKGFSCKSHQIVHMRSHTGERPYLCSECPKRFLTLNCLKRHTLSHNGVKPFKCAKCEREFSQQGNLKRHMVVHKNDT</sequence>
<name>A0A9D3C2L5_NOTFU</name>
<keyword evidence="4" id="KW-0677">Repeat</keyword>
<evidence type="ECO:0000256" key="12">
    <source>
        <dbReference type="SAM" id="MobiDB-lite"/>
    </source>
</evidence>
<dbReference type="SUPFAM" id="SSF57667">
    <property type="entry name" value="beta-beta-alpha zinc fingers"/>
    <property type="match status" value="5"/>
</dbReference>
<feature type="domain" description="C2H2-type" evidence="13">
    <location>
        <begin position="599"/>
        <end position="625"/>
    </location>
</feature>
<dbReference type="CDD" id="cd11657">
    <property type="entry name" value="TIN2_N"/>
    <property type="match status" value="1"/>
</dbReference>
<gene>
    <name evidence="14" type="ORF">G4P62_000953</name>
</gene>
<evidence type="ECO:0000313" key="15">
    <source>
        <dbReference type="Proteomes" id="UP000822369"/>
    </source>
</evidence>
<evidence type="ECO:0000256" key="1">
    <source>
        <dbReference type="ARBA" id="ARBA00004123"/>
    </source>
</evidence>
<evidence type="ECO:0000256" key="2">
    <source>
        <dbReference type="ARBA" id="ARBA00006991"/>
    </source>
</evidence>
<keyword evidence="10" id="KW-0539">Nucleus</keyword>
<dbReference type="GO" id="GO:0003690">
    <property type="term" value="F:double-stranded DNA binding"/>
    <property type="evidence" value="ECO:0007669"/>
    <property type="project" value="UniProtKB-ARBA"/>
</dbReference>
<keyword evidence="9" id="KW-0804">Transcription</keyword>
<dbReference type="Pfam" id="PF00096">
    <property type="entry name" value="zf-C2H2"/>
    <property type="match status" value="3"/>
</dbReference>
<feature type="compositionally biased region" description="Basic and acidic residues" evidence="12">
    <location>
        <begin position="344"/>
        <end position="354"/>
    </location>
</feature>
<dbReference type="PROSITE" id="PS00028">
    <property type="entry name" value="ZINC_FINGER_C2H2_1"/>
    <property type="match status" value="5"/>
</dbReference>
<evidence type="ECO:0000256" key="7">
    <source>
        <dbReference type="ARBA" id="ARBA00023015"/>
    </source>
</evidence>
<protein>
    <submittedName>
        <fullName evidence="14">Transcript variant X1</fullName>
    </submittedName>
</protein>
<feature type="compositionally biased region" description="Basic and acidic residues" evidence="12">
    <location>
        <begin position="302"/>
        <end position="318"/>
    </location>
</feature>
<feature type="domain" description="C2H2-type" evidence="13">
    <location>
        <begin position="461"/>
        <end position="488"/>
    </location>
</feature>
<dbReference type="Proteomes" id="UP000822369">
    <property type="component" value="Chromosome 2"/>
</dbReference>
<keyword evidence="6" id="KW-0862">Zinc</keyword>
<evidence type="ECO:0000256" key="11">
    <source>
        <dbReference type="PROSITE-ProRule" id="PRU00042"/>
    </source>
</evidence>
<keyword evidence="5 11" id="KW-0863">Zinc-finger</keyword>
<dbReference type="AlphaFoldDB" id="A0A9D3C2L5"/>
<feature type="compositionally biased region" description="Polar residues" evidence="12">
    <location>
        <begin position="288"/>
        <end position="299"/>
    </location>
</feature>
<feature type="domain" description="C2H2-type" evidence="13">
    <location>
        <begin position="515"/>
        <end position="542"/>
    </location>
</feature>
<comment type="subcellular location">
    <subcellularLocation>
        <location evidence="1">Nucleus</location>
    </subcellularLocation>
</comment>
<evidence type="ECO:0000256" key="3">
    <source>
        <dbReference type="ARBA" id="ARBA00022723"/>
    </source>
</evidence>
<organism evidence="14 15">
    <name type="scientific">Nothobranchius furzeri</name>
    <name type="common">Turquoise killifish</name>
    <dbReference type="NCBI Taxonomy" id="105023"/>
    <lineage>
        <taxon>Eukaryota</taxon>
        <taxon>Metazoa</taxon>
        <taxon>Chordata</taxon>
        <taxon>Craniata</taxon>
        <taxon>Vertebrata</taxon>
        <taxon>Euteleostomi</taxon>
        <taxon>Actinopterygii</taxon>
        <taxon>Neopterygii</taxon>
        <taxon>Teleostei</taxon>
        <taxon>Neoteleostei</taxon>
        <taxon>Acanthomorphata</taxon>
        <taxon>Ovalentaria</taxon>
        <taxon>Atherinomorphae</taxon>
        <taxon>Cyprinodontiformes</taxon>
        <taxon>Nothobranchiidae</taxon>
        <taxon>Nothobranchius</taxon>
    </lineage>
</organism>
<evidence type="ECO:0000256" key="8">
    <source>
        <dbReference type="ARBA" id="ARBA00023125"/>
    </source>
</evidence>
<comment type="caution">
    <text evidence="14">The sequence shown here is derived from an EMBL/GenBank/DDBJ whole genome shotgun (WGS) entry which is preliminary data.</text>
</comment>
<dbReference type="SMART" id="SM00355">
    <property type="entry name" value="ZnF_C2H2"/>
    <property type="match status" value="8"/>
</dbReference>
<feature type="compositionally biased region" description="Basic residues" evidence="12">
    <location>
        <begin position="319"/>
        <end position="337"/>
    </location>
</feature>
<reference evidence="14" key="1">
    <citation type="submission" date="2020-03" db="EMBL/GenBank/DDBJ databases">
        <title>Intra-Species Differences in Population Size shape Life History and Genome Evolution.</title>
        <authorList>
            <person name="Willemsen D."/>
            <person name="Cui R."/>
            <person name="Valenzano D.R."/>
        </authorList>
    </citation>
    <scope>NUCLEOTIDE SEQUENCE</scope>
    <source>
        <strain evidence="14">GRZ</strain>
        <tissue evidence="14">Whole</tissue>
    </source>
</reference>
<feature type="domain" description="C2H2-type" evidence="13">
    <location>
        <begin position="407"/>
        <end position="430"/>
    </location>
</feature>
<evidence type="ECO:0000256" key="5">
    <source>
        <dbReference type="ARBA" id="ARBA00022771"/>
    </source>
</evidence>
<evidence type="ECO:0000256" key="6">
    <source>
        <dbReference type="ARBA" id="ARBA00022833"/>
    </source>
</evidence>
<dbReference type="InterPro" id="IPR036236">
    <property type="entry name" value="Znf_C2H2_sf"/>
</dbReference>
<proteinExistence type="inferred from homology"/>